<proteinExistence type="predicted"/>
<evidence type="ECO:0000256" key="2">
    <source>
        <dbReference type="ARBA" id="ARBA00022741"/>
    </source>
</evidence>
<feature type="domain" description="RecA family profile 1" evidence="8">
    <location>
        <begin position="20"/>
        <end position="113"/>
    </location>
</feature>
<protein>
    <recommendedName>
        <fullName evidence="7">DNA repair protein RAD51 homolog 3</fullName>
    </recommendedName>
</protein>
<evidence type="ECO:0000256" key="4">
    <source>
        <dbReference type="ARBA" id="ARBA00022840"/>
    </source>
</evidence>
<organism evidence="9 10">
    <name type="scientific">Strongylus vulgaris</name>
    <name type="common">Blood worm</name>
    <dbReference type="NCBI Taxonomy" id="40348"/>
    <lineage>
        <taxon>Eukaryota</taxon>
        <taxon>Metazoa</taxon>
        <taxon>Ecdysozoa</taxon>
        <taxon>Nematoda</taxon>
        <taxon>Chromadorea</taxon>
        <taxon>Rhabditida</taxon>
        <taxon>Rhabditina</taxon>
        <taxon>Rhabditomorpha</taxon>
        <taxon>Strongyloidea</taxon>
        <taxon>Strongylidae</taxon>
        <taxon>Strongylus</taxon>
    </lineage>
</organism>
<dbReference type="EMBL" id="UYYB01109160">
    <property type="protein sequence ID" value="VDM80592.1"/>
    <property type="molecule type" value="Genomic_DNA"/>
</dbReference>
<dbReference type="GO" id="GO:0008821">
    <property type="term" value="F:crossover junction DNA endonuclease activity"/>
    <property type="evidence" value="ECO:0007669"/>
    <property type="project" value="TreeGrafter"/>
</dbReference>
<evidence type="ECO:0000256" key="3">
    <source>
        <dbReference type="ARBA" id="ARBA00022763"/>
    </source>
</evidence>
<keyword evidence="5" id="KW-0234">DNA repair</keyword>
<evidence type="ECO:0000313" key="10">
    <source>
        <dbReference type="Proteomes" id="UP000270094"/>
    </source>
</evidence>
<dbReference type="InterPro" id="IPR020588">
    <property type="entry name" value="RecA_ATP-bd"/>
</dbReference>
<evidence type="ECO:0000256" key="1">
    <source>
        <dbReference type="ARBA" id="ARBA00004123"/>
    </source>
</evidence>
<dbReference type="GO" id="GO:0005657">
    <property type="term" value="C:replication fork"/>
    <property type="evidence" value="ECO:0007669"/>
    <property type="project" value="TreeGrafter"/>
</dbReference>
<dbReference type="Proteomes" id="UP000270094">
    <property type="component" value="Unassembled WGS sequence"/>
</dbReference>
<keyword evidence="4" id="KW-0067">ATP-binding</keyword>
<dbReference type="PANTHER" id="PTHR46239">
    <property type="entry name" value="DNA REPAIR PROTEIN RAD51 HOMOLOG 3 RAD51C"/>
    <property type="match status" value="1"/>
</dbReference>
<dbReference type="GO" id="GO:0000707">
    <property type="term" value="P:meiotic DNA recombinase assembly"/>
    <property type="evidence" value="ECO:0007669"/>
    <property type="project" value="TreeGrafter"/>
</dbReference>
<dbReference type="AlphaFoldDB" id="A0A3P7LN82"/>
<evidence type="ECO:0000256" key="5">
    <source>
        <dbReference type="ARBA" id="ARBA00023204"/>
    </source>
</evidence>
<comment type="subcellular location">
    <subcellularLocation>
        <location evidence="1">Nucleus</location>
    </subcellularLocation>
</comment>
<keyword evidence="10" id="KW-1185">Reference proteome</keyword>
<evidence type="ECO:0000256" key="6">
    <source>
        <dbReference type="ARBA" id="ARBA00023242"/>
    </source>
</evidence>
<dbReference type="GO" id="GO:0005524">
    <property type="term" value="F:ATP binding"/>
    <property type="evidence" value="ECO:0007669"/>
    <property type="project" value="UniProtKB-KW"/>
</dbReference>
<dbReference type="GO" id="GO:0140664">
    <property type="term" value="F:ATP-dependent DNA damage sensor activity"/>
    <property type="evidence" value="ECO:0007669"/>
    <property type="project" value="InterPro"/>
</dbReference>
<dbReference type="InterPro" id="IPR052093">
    <property type="entry name" value="HR_Repair_Mediator"/>
</dbReference>
<evidence type="ECO:0000256" key="7">
    <source>
        <dbReference type="ARBA" id="ARBA00040674"/>
    </source>
</evidence>
<keyword evidence="6" id="KW-0539">Nucleus</keyword>
<dbReference type="SUPFAM" id="SSF52540">
    <property type="entry name" value="P-loop containing nucleoside triphosphate hydrolases"/>
    <property type="match status" value="1"/>
</dbReference>
<keyword evidence="2" id="KW-0547">Nucleotide-binding</keyword>
<accession>A0A3P7LN82</accession>
<dbReference type="Pfam" id="PF08423">
    <property type="entry name" value="Rad51"/>
    <property type="match status" value="1"/>
</dbReference>
<dbReference type="PROSITE" id="PS50162">
    <property type="entry name" value="RECA_2"/>
    <property type="match status" value="1"/>
</dbReference>
<gene>
    <name evidence="9" type="ORF">SVUK_LOCUS15590</name>
</gene>
<reference evidence="9 10" key="1">
    <citation type="submission" date="2018-11" db="EMBL/GenBank/DDBJ databases">
        <authorList>
            <consortium name="Pathogen Informatics"/>
        </authorList>
    </citation>
    <scope>NUCLEOTIDE SEQUENCE [LARGE SCALE GENOMIC DNA]</scope>
</reference>
<dbReference type="GO" id="GO:0007131">
    <property type="term" value="P:reciprocal meiotic recombination"/>
    <property type="evidence" value="ECO:0007669"/>
    <property type="project" value="TreeGrafter"/>
</dbReference>
<dbReference type="OrthoDB" id="5849111at2759"/>
<name>A0A3P7LN82_STRVU</name>
<keyword evidence="3" id="KW-0227">DNA damage</keyword>
<dbReference type="Gene3D" id="3.40.50.300">
    <property type="entry name" value="P-loop containing nucleotide triphosphate hydrolases"/>
    <property type="match status" value="1"/>
</dbReference>
<sequence length="113" mass="12373">MTESVQFKTARELYSFEYTKSLPLTTGSPPLDDLIGGGFFPGCVTEISGEAGCGKSQICMQFAAVTIASGRNVMCIETERGFSVKRVREVSFSIVCRRLSELSFFGMASRFCL</sequence>
<dbReference type="PANTHER" id="PTHR46239:SF1">
    <property type="entry name" value="DNA REPAIR PROTEIN RAD51 HOMOLOG 3"/>
    <property type="match status" value="1"/>
</dbReference>
<evidence type="ECO:0000259" key="8">
    <source>
        <dbReference type="PROSITE" id="PS50162"/>
    </source>
</evidence>
<dbReference type="InterPro" id="IPR013632">
    <property type="entry name" value="Rad51_C"/>
</dbReference>
<dbReference type="InterPro" id="IPR027417">
    <property type="entry name" value="P-loop_NTPase"/>
</dbReference>
<evidence type="ECO:0000313" key="9">
    <source>
        <dbReference type="EMBL" id="VDM80592.1"/>
    </source>
</evidence>
<dbReference type="GO" id="GO:0000400">
    <property type="term" value="F:four-way junction DNA binding"/>
    <property type="evidence" value="ECO:0007669"/>
    <property type="project" value="TreeGrafter"/>
</dbReference>
<dbReference type="GO" id="GO:0033063">
    <property type="term" value="C:Rad51B-Rad51C-Rad51D-XRCC2 complex"/>
    <property type="evidence" value="ECO:0007669"/>
    <property type="project" value="TreeGrafter"/>
</dbReference>
<dbReference type="GO" id="GO:0033065">
    <property type="term" value="C:Rad51C-XRCC3 complex"/>
    <property type="evidence" value="ECO:0007669"/>
    <property type="project" value="TreeGrafter"/>
</dbReference>